<evidence type="ECO:0000313" key="12">
    <source>
        <dbReference type="Proteomes" id="UP000003671"/>
    </source>
</evidence>
<keyword evidence="6 8" id="KW-0238">DNA-binding</keyword>
<comment type="function">
    <text evidence="8">Negatively regulates transcription of bacterial ribonucleotide reductase nrd genes and operons by binding to NrdR-boxes.</text>
</comment>
<feature type="compositionally biased region" description="Basic and acidic residues" evidence="9">
    <location>
        <begin position="136"/>
        <end position="148"/>
    </location>
</feature>
<dbReference type="eggNOG" id="COG1327">
    <property type="taxonomic scope" value="Bacteria"/>
</dbReference>
<name>C9KPY9_9FIRM</name>
<dbReference type="GO" id="GO:0045892">
    <property type="term" value="P:negative regulation of DNA-templated transcription"/>
    <property type="evidence" value="ECO:0007669"/>
    <property type="project" value="UniProtKB-UniRule"/>
</dbReference>
<feature type="domain" description="ATP-cone" evidence="10">
    <location>
        <begin position="27"/>
        <end position="117"/>
    </location>
</feature>
<feature type="region of interest" description="Disordered" evidence="9">
    <location>
        <begin position="126"/>
        <end position="148"/>
    </location>
</feature>
<evidence type="ECO:0000313" key="11">
    <source>
        <dbReference type="EMBL" id="EEX68294.1"/>
    </source>
</evidence>
<dbReference type="HAMAP" id="MF_00440">
    <property type="entry name" value="NrdR"/>
    <property type="match status" value="1"/>
</dbReference>
<dbReference type="GO" id="GO:0008270">
    <property type="term" value="F:zinc ion binding"/>
    <property type="evidence" value="ECO:0007669"/>
    <property type="project" value="InterPro"/>
</dbReference>
<protein>
    <recommendedName>
        <fullName evidence="8">Transcriptional repressor NrdR</fullName>
    </recommendedName>
</protein>
<organism evidence="11 12">
    <name type="scientific">Mitsuokella multacida DSM 20544</name>
    <dbReference type="NCBI Taxonomy" id="500635"/>
    <lineage>
        <taxon>Bacteria</taxon>
        <taxon>Bacillati</taxon>
        <taxon>Bacillota</taxon>
        <taxon>Negativicutes</taxon>
        <taxon>Selenomonadales</taxon>
        <taxon>Selenomonadaceae</taxon>
        <taxon>Mitsuokella</taxon>
    </lineage>
</organism>
<evidence type="ECO:0000256" key="7">
    <source>
        <dbReference type="ARBA" id="ARBA00023163"/>
    </source>
</evidence>
<keyword evidence="4 8" id="KW-0067">ATP-binding</keyword>
<evidence type="ECO:0000256" key="1">
    <source>
        <dbReference type="ARBA" id="ARBA00022491"/>
    </source>
</evidence>
<dbReference type="PANTHER" id="PTHR30455:SF2">
    <property type="entry name" value="TRANSCRIPTIONAL REPRESSOR NRDR"/>
    <property type="match status" value="1"/>
</dbReference>
<sequence length="148" mass="17763">MTIRRRRECNACGKRFTTYEVVEKLPLMVIKHDGRREVFKRDKILNGIIRSCDKRDISMERILNLVNEIERDIRNTMDREISSQDIGRLVMEHLKDFDDVAYIRFASVYRKFADISSFLEELQNMQQRKQRAQQESYKDTEKADKPDK</sequence>
<dbReference type="AlphaFoldDB" id="C9KPY9"/>
<dbReference type="Pfam" id="PF03477">
    <property type="entry name" value="ATP-cone"/>
    <property type="match status" value="1"/>
</dbReference>
<accession>C9KPY9</accession>
<comment type="caution">
    <text evidence="11">The sequence shown here is derived from an EMBL/GenBank/DDBJ whole genome shotgun (WGS) entry which is preliminary data.</text>
</comment>
<evidence type="ECO:0000256" key="4">
    <source>
        <dbReference type="ARBA" id="ARBA00022840"/>
    </source>
</evidence>
<evidence type="ECO:0000256" key="2">
    <source>
        <dbReference type="ARBA" id="ARBA00022741"/>
    </source>
</evidence>
<dbReference type="GO" id="GO:0003677">
    <property type="term" value="F:DNA binding"/>
    <property type="evidence" value="ECO:0007669"/>
    <property type="project" value="UniProtKB-KW"/>
</dbReference>
<evidence type="ECO:0000256" key="3">
    <source>
        <dbReference type="ARBA" id="ARBA00022833"/>
    </source>
</evidence>
<dbReference type="PROSITE" id="PS51161">
    <property type="entry name" value="ATP_CONE"/>
    <property type="match status" value="1"/>
</dbReference>
<dbReference type="GO" id="GO:0005524">
    <property type="term" value="F:ATP binding"/>
    <property type="evidence" value="ECO:0007669"/>
    <property type="project" value="UniProtKB-UniRule"/>
</dbReference>
<dbReference type="PATRIC" id="fig|500635.8.peg.1930"/>
<dbReference type="InterPro" id="IPR005144">
    <property type="entry name" value="ATP-cone_dom"/>
</dbReference>
<dbReference type="NCBIfam" id="TIGR00244">
    <property type="entry name" value="transcriptional regulator NrdR"/>
    <property type="match status" value="1"/>
</dbReference>
<evidence type="ECO:0000259" key="10">
    <source>
        <dbReference type="PROSITE" id="PS51161"/>
    </source>
</evidence>
<dbReference type="HOGENOM" id="CLU_108412_0_0_9"/>
<keyword evidence="2 8" id="KW-0547">Nucleotide-binding</keyword>
<keyword evidence="3" id="KW-0862">Zinc</keyword>
<evidence type="ECO:0000256" key="6">
    <source>
        <dbReference type="ARBA" id="ARBA00023125"/>
    </source>
</evidence>
<comment type="caution">
    <text evidence="8">Lacks conserved residue(s) required for the propagation of feature annotation.</text>
</comment>
<dbReference type="STRING" id="500635.MITSMUL_05297"/>
<dbReference type="InterPro" id="IPR055173">
    <property type="entry name" value="NrdR-like_N"/>
</dbReference>
<dbReference type="EMBL" id="ABWK02000020">
    <property type="protein sequence ID" value="EEX68294.1"/>
    <property type="molecule type" value="Genomic_DNA"/>
</dbReference>
<keyword evidence="1 8" id="KW-0678">Repressor</keyword>
<comment type="similarity">
    <text evidence="8">Belongs to the NrdR family.</text>
</comment>
<keyword evidence="5 8" id="KW-0805">Transcription regulation</keyword>
<keyword evidence="12" id="KW-1185">Reference proteome</keyword>
<evidence type="ECO:0000256" key="5">
    <source>
        <dbReference type="ARBA" id="ARBA00023015"/>
    </source>
</evidence>
<evidence type="ECO:0000256" key="8">
    <source>
        <dbReference type="HAMAP-Rule" id="MF_00440"/>
    </source>
</evidence>
<dbReference type="Pfam" id="PF22811">
    <property type="entry name" value="Zn_ribbon_NrdR"/>
    <property type="match status" value="1"/>
</dbReference>
<proteinExistence type="inferred from homology"/>
<reference evidence="11" key="1">
    <citation type="submission" date="2009-09" db="EMBL/GenBank/DDBJ databases">
        <authorList>
            <person name="Weinstock G."/>
            <person name="Sodergren E."/>
            <person name="Clifton S."/>
            <person name="Fulton L."/>
            <person name="Fulton B."/>
            <person name="Courtney L."/>
            <person name="Fronick C."/>
            <person name="Harrison M."/>
            <person name="Strong C."/>
            <person name="Farmer C."/>
            <person name="Delahaunty K."/>
            <person name="Markovic C."/>
            <person name="Hall O."/>
            <person name="Minx P."/>
            <person name="Tomlinson C."/>
            <person name="Mitreva M."/>
            <person name="Nelson J."/>
            <person name="Hou S."/>
            <person name="Wollam A."/>
            <person name="Pepin K.H."/>
            <person name="Johnson M."/>
            <person name="Bhonagiri V."/>
            <person name="Nash W.E."/>
            <person name="Warren W."/>
            <person name="Chinwalla A."/>
            <person name="Mardis E.R."/>
            <person name="Wilson R.K."/>
        </authorList>
    </citation>
    <scope>NUCLEOTIDE SEQUENCE [LARGE SCALE GENOMIC DNA]</scope>
    <source>
        <strain evidence="11">DSM 20544</strain>
    </source>
</reference>
<dbReference type="PANTHER" id="PTHR30455">
    <property type="entry name" value="TRANSCRIPTIONAL REPRESSOR NRDR"/>
    <property type="match status" value="1"/>
</dbReference>
<gene>
    <name evidence="8 11" type="primary">nrdR</name>
    <name evidence="11" type="ORF">MITSMUL_05297</name>
</gene>
<keyword evidence="7 8" id="KW-0804">Transcription</keyword>
<evidence type="ECO:0000256" key="9">
    <source>
        <dbReference type="SAM" id="MobiDB-lite"/>
    </source>
</evidence>
<dbReference type="InterPro" id="IPR003796">
    <property type="entry name" value="RNR_NrdR-like"/>
</dbReference>
<dbReference type="Proteomes" id="UP000003671">
    <property type="component" value="Unassembled WGS sequence"/>
</dbReference>